<dbReference type="Gene3D" id="3.40.50.10610">
    <property type="entry name" value="ABC-type transport auxiliary lipoprotein component"/>
    <property type="match status" value="1"/>
</dbReference>
<proteinExistence type="predicted"/>
<dbReference type="PANTHER" id="PTHR43081">
    <property type="entry name" value="ADENYLATE CYCLASE, TERMINAL-DIFFERENTIATION SPECIFIC-RELATED"/>
    <property type="match status" value="1"/>
</dbReference>
<dbReference type="InterPro" id="IPR001054">
    <property type="entry name" value="A/G_cyclase"/>
</dbReference>
<name>A0ABW3LVU1_9GAMM</name>
<dbReference type="InterPro" id="IPR011990">
    <property type="entry name" value="TPR-like_helical_dom_sf"/>
</dbReference>
<dbReference type="InterPro" id="IPR050697">
    <property type="entry name" value="Adenylyl/Guanylyl_Cyclase_3/4"/>
</dbReference>
<comment type="caution">
    <text evidence="1">The sequence shown here is derived from an EMBL/GenBank/DDBJ whole genome shotgun (WGS) entry which is preliminary data.</text>
</comment>
<evidence type="ECO:0000313" key="1">
    <source>
        <dbReference type="EMBL" id="MFD1042278.1"/>
    </source>
</evidence>
<accession>A0ABW3LVU1</accession>
<dbReference type="EMBL" id="JBHTKN010000004">
    <property type="protein sequence ID" value="MFD1042278.1"/>
    <property type="molecule type" value="Genomic_DNA"/>
</dbReference>
<gene>
    <name evidence="1" type="ORF">ACFQ2N_07945</name>
</gene>
<dbReference type="Proteomes" id="UP001597033">
    <property type="component" value="Unassembled WGS sequence"/>
</dbReference>
<protein>
    <submittedName>
        <fullName evidence="1">Peptide modification system cyclase</fullName>
    </submittedName>
</protein>
<dbReference type="Gene3D" id="1.25.40.10">
    <property type="entry name" value="Tetratricopeptide repeat domain"/>
    <property type="match status" value="1"/>
</dbReference>
<dbReference type="SUPFAM" id="SSF55073">
    <property type="entry name" value="Nucleotide cyclase"/>
    <property type="match status" value="1"/>
</dbReference>
<dbReference type="InterPro" id="IPR029787">
    <property type="entry name" value="Nucleotide_cyclase"/>
</dbReference>
<sequence length="834" mass="91426">MPHDSQAPQLRTLLLTDLCDSTVLVEKLGDGPAAALFRDHDRLVLELQQRWRGRLIDRSDGLLLLFERPLDGLGFALDYRRGLEALGNAHRTDPLLARAGLHVGEVLIWRNSEEAVNAGAKPVEIEGLAKPFTARLMQLARPGQILLSSVVEPLVRRSVRELGERGNELQWRSHGRWLFKGVPEVQEVHEVGESGLAPLRAPRGDAKARREMPVWRRPVAIAAEVVVVVGLVVGGWFMTRPEPAIAFSERDWVVVGDLRNLTGQTVLDDSLEQAFRISIGQSRYVNVLSELKVQQTLQQMRLDPDKAVLDRNLASQVALRDGARAVIIPTVSEVDDRLQFSIELVDPATQATVYADHATGRGLNSVLGSIDEVSGKLRGNLGEAIASISASATPLPQATTSDLNALRAYALAESAMARMKFDEAGPLYASAIRIDPTFARAHLGMASIAWARSEQQAAVLHVQDAKKVRDQLMPRDQLFVDVWEAEVSPRGDSLAQWLALAKMYPDDFAAQSNASWYLLVDSRFEEALRHAWAATVPQAPRRATTLAHVARAHNALGQPEEALKALDDAGPGAALSSMGTRAESLMLLGRRDEARKLLAQVGPESGKVMWLLAQRLLATMALEDGDVGQAVQLSSMVRDEARNLPDPFPRHFQVAHLAVLSAAGRSIPRSELETTERLLAAALADPGRVSRHEDLFRMAALSYIAQRSGETALARRWMDWLEPQVAGSGNPMAEKMLAIARANQLRLDGKVEEGIARLTPQLDGSELVQARLVMRDLYRDGVRADEAAAQDAWLHARRGRAWAEPALAQLLLPLNAMAAVPRPAAPTWQQGHAR</sequence>
<reference evidence="2" key="1">
    <citation type="journal article" date="2019" name="Int. J. Syst. Evol. Microbiol.">
        <title>The Global Catalogue of Microorganisms (GCM) 10K type strain sequencing project: providing services to taxonomists for standard genome sequencing and annotation.</title>
        <authorList>
            <consortium name="The Broad Institute Genomics Platform"/>
            <consortium name="The Broad Institute Genome Sequencing Center for Infectious Disease"/>
            <person name="Wu L."/>
            <person name="Ma J."/>
        </authorList>
    </citation>
    <scope>NUCLEOTIDE SEQUENCE [LARGE SCALE GENOMIC DNA]</scope>
    <source>
        <strain evidence="2">CCUG 55854</strain>
    </source>
</reference>
<evidence type="ECO:0000313" key="2">
    <source>
        <dbReference type="Proteomes" id="UP001597033"/>
    </source>
</evidence>
<dbReference type="Gene3D" id="3.30.70.1230">
    <property type="entry name" value="Nucleotide cyclase"/>
    <property type="match status" value="1"/>
</dbReference>
<organism evidence="1 2">
    <name type="scientific">Pseudoxanthomonas kaohsiungensis</name>
    <dbReference type="NCBI Taxonomy" id="283923"/>
    <lineage>
        <taxon>Bacteria</taxon>
        <taxon>Pseudomonadati</taxon>
        <taxon>Pseudomonadota</taxon>
        <taxon>Gammaproteobacteria</taxon>
        <taxon>Lysobacterales</taxon>
        <taxon>Lysobacteraceae</taxon>
        <taxon>Pseudoxanthomonas</taxon>
    </lineage>
</organism>
<keyword evidence="2" id="KW-1185">Reference proteome</keyword>
<dbReference type="SUPFAM" id="SSF48452">
    <property type="entry name" value="TPR-like"/>
    <property type="match status" value="1"/>
</dbReference>
<dbReference type="NCBIfam" id="TIGR04510">
    <property type="entry name" value="mod_pep_cyc"/>
    <property type="match status" value="1"/>
</dbReference>
<dbReference type="CDD" id="cd07302">
    <property type="entry name" value="CHD"/>
    <property type="match status" value="1"/>
</dbReference>
<dbReference type="PANTHER" id="PTHR43081:SF1">
    <property type="entry name" value="ADENYLATE CYCLASE, TERMINAL-DIFFERENTIATION SPECIFIC"/>
    <property type="match status" value="1"/>
</dbReference>
<dbReference type="InterPro" id="IPR030966">
    <property type="entry name" value="Mod_pep_cyc"/>
</dbReference>
<dbReference type="RefSeq" id="WP_162378387.1">
    <property type="nucleotide sequence ID" value="NZ_JBHTKN010000004.1"/>
</dbReference>